<sequence length="112" mass="12039">MTSSVASPSTEKVTLMLRIVTKTKFGVVDVRSGGGDLVFLREAVPPKTKNSCDYRETTEPGRLLSLARAANGGTVIDEGDLRAHELDDGGEVTASFWVAEDEGIFGFLCIFI</sequence>
<accession>A0AA88DUH4</accession>
<dbReference type="AlphaFoldDB" id="A0AA88DUH4"/>
<proteinExistence type="predicted"/>
<evidence type="ECO:0000313" key="1">
    <source>
        <dbReference type="EMBL" id="GMN61854.1"/>
    </source>
</evidence>
<keyword evidence="2" id="KW-1185">Reference proteome</keyword>
<reference evidence="1" key="1">
    <citation type="submission" date="2023-07" db="EMBL/GenBank/DDBJ databases">
        <title>draft genome sequence of fig (Ficus carica).</title>
        <authorList>
            <person name="Takahashi T."/>
            <person name="Nishimura K."/>
        </authorList>
    </citation>
    <scope>NUCLEOTIDE SEQUENCE</scope>
</reference>
<dbReference type="Proteomes" id="UP001187192">
    <property type="component" value="Unassembled WGS sequence"/>
</dbReference>
<dbReference type="EMBL" id="BTGU01000118">
    <property type="protein sequence ID" value="GMN61854.1"/>
    <property type="molecule type" value="Genomic_DNA"/>
</dbReference>
<organism evidence="1 2">
    <name type="scientific">Ficus carica</name>
    <name type="common">Common fig</name>
    <dbReference type="NCBI Taxonomy" id="3494"/>
    <lineage>
        <taxon>Eukaryota</taxon>
        <taxon>Viridiplantae</taxon>
        <taxon>Streptophyta</taxon>
        <taxon>Embryophyta</taxon>
        <taxon>Tracheophyta</taxon>
        <taxon>Spermatophyta</taxon>
        <taxon>Magnoliopsida</taxon>
        <taxon>eudicotyledons</taxon>
        <taxon>Gunneridae</taxon>
        <taxon>Pentapetalae</taxon>
        <taxon>rosids</taxon>
        <taxon>fabids</taxon>
        <taxon>Rosales</taxon>
        <taxon>Moraceae</taxon>
        <taxon>Ficeae</taxon>
        <taxon>Ficus</taxon>
    </lineage>
</organism>
<evidence type="ECO:0000313" key="2">
    <source>
        <dbReference type="Proteomes" id="UP001187192"/>
    </source>
</evidence>
<protein>
    <submittedName>
        <fullName evidence="1">Uncharacterized protein</fullName>
    </submittedName>
</protein>
<name>A0AA88DUH4_FICCA</name>
<comment type="caution">
    <text evidence="1">The sequence shown here is derived from an EMBL/GenBank/DDBJ whole genome shotgun (WGS) entry which is preliminary data.</text>
</comment>
<gene>
    <name evidence="1" type="ORF">TIFTF001_030939</name>
</gene>